<keyword evidence="1" id="KW-0812">Transmembrane</keyword>
<evidence type="ECO:0000256" key="1">
    <source>
        <dbReference type="SAM" id="Phobius"/>
    </source>
</evidence>
<evidence type="ECO:0000313" key="3">
    <source>
        <dbReference type="Proteomes" id="UP000182379"/>
    </source>
</evidence>
<reference evidence="2 3" key="1">
    <citation type="submission" date="2016-10" db="EMBL/GenBank/DDBJ databases">
        <authorList>
            <person name="Varghese N."/>
            <person name="Submissions S."/>
        </authorList>
    </citation>
    <scope>NUCLEOTIDE SEQUENCE [LARGE SCALE GENOMIC DNA]</scope>
    <source>
        <strain evidence="2 3">WCC6</strain>
    </source>
</reference>
<keyword evidence="1" id="KW-0472">Membrane</keyword>
<name>A0A1H2WSX7_ACIFE</name>
<dbReference type="EMBL" id="FNOP01000007">
    <property type="protein sequence ID" value="SDW83671.1"/>
    <property type="molecule type" value="Genomic_DNA"/>
</dbReference>
<dbReference type="AlphaFoldDB" id="A0A1H2WSX7"/>
<protein>
    <submittedName>
        <fullName evidence="2">Uncharacterized protein</fullName>
    </submittedName>
</protein>
<evidence type="ECO:0000313" key="2">
    <source>
        <dbReference type="EMBL" id="SDW83671.1"/>
    </source>
</evidence>
<comment type="caution">
    <text evidence="2">The sequence shown here is derived from an EMBL/GenBank/DDBJ whole genome shotgun (WGS) entry which is preliminary data.</text>
</comment>
<organism evidence="2 3">
    <name type="scientific">Acidaminococcus fermentans</name>
    <dbReference type="NCBI Taxonomy" id="905"/>
    <lineage>
        <taxon>Bacteria</taxon>
        <taxon>Bacillati</taxon>
        <taxon>Bacillota</taxon>
        <taxon>Negativicutes</taxon>
        <taxon>Acidaminococcales</taxon>
        <taxon>Acidaminococcaceae</taxon>
        <taxon>Acidaminococcus</taxon>
    </lineage>
</organism>
<gene>
    <name evidence="2" type="ORF">SAMN05216495_1072</name>
</gene>
<feature type="transmembrane region" description="Helical" evidence="1">
    <location>
        <begin position="12"/>
        <end position="33"/>
    </location>
</feature>
<sequence length="79" mass="8979">MKDSLYTILKLIFTISTILFMLIGFFMVCGQTVSIFSQNANTVLWFQKSFKNYSIYLSCIAGFAGFFASYVKPKKKSSC</sequence>
<feature type="transmembrane region" description="Helical" evidence="1">
    <location>
        <begin position="53"/>
        <end position="71"/>
    </location>
</feature>
<keyword evidence="1" id="KW-1133">Transmembrane helix</keyword>
<accession>A0A1H2WSX7</accession>
<dbReference type="Proteomes" id="UP000182379">
    <property type="component" value="Unassembled WGS sequence"/>
</dbReference>
<proteinExistence type="predicted"/>